<comment type="caution">
    <text evidence="1">The sequence shown here is derived from an EMBL/GenBank/DDBJ whole genome shotgun (WGS) entry which is preliminary data.</text>
</comment>
<proteinExistence type="predicted"/>
<keyword evidence="2" id="KW-1185">Reference proteome</keyword>
<accession>A0ABS3LRU8</accession>
<dbReference type="Proteomes" id="UP000664771">
    <property type="component" value="Unassembled WGS sequence"/>
</dbReference>
<dbReference type="EMBL" id="JAFVMF010000002">
    <property type="protein sequence ID" value="MBO1358624.1"/>
    <property type="molecule type" value="Genomic_DNA"/>
</dbReference>
<evidence type="ECO:0000313" key="2">
    <source>
        <dbReference type="Proteomes" id="UP000664771"/>
    </source>
</evidence>
<dbReference type="RefSeq" id="WP_207878990.1">
    <property type="nucleotide sequence ID" value="NZ_JAFVMF010000002.1"/>
</dbReference>
<sequence>MRTPFLAPAKQSSGLIANSARERKRLDQAGCVGSVAETPDAAGGRLEEIFL</sequence>
<reference evidence="1 2" key="1">
    <citation type="submission" date="2021-03" db="EMBL/GenBank/DDBJ databases">
        <title>The complete genome sequence of Acetobacter sacchari TBRC 11175.</title>
        <authorList>
            <person name="Charoenyingcharoen P."/>
            <person name="Yukphan P."/>
        </authorList>
    </citation>
    <scope>NUCLEOTIDE SEQUENCE [LARGE SCALE GENOMIC DNA]</scope>
    <source>
        <strain evidence="1 2">TBRC 11175</strain>
    </source>
</reference>
<protein>
    <submittedName>
        <fullName evidence="1">Uncharacterized protein</fullName>
    </submittedName>
</protein>
<organism evidence="1 2">
    <name type="scientific">Acetobacter sacchari</name>
    <dbReference type="NCBI Taxonomy" id="2661687"/>
    <lineage>
        <taxon>Bacteria</taxon>
        <taxon>Pseudomonadati</taxon>
        <taxon>Pseudomonadota</taxon>
        <taxon>Alphaproteobacteria</taxon>
        <taxon>Acetobacterales</taxon>
        <taxon>Acetobacteraceae</taxon>
        <taxon>Acetobacter</taxon>
    </lineage>
</organism>
<evidence type="ECO:0000313" key="1">
    <source>
        <dbReference type="EMBL" id="MBO1358624.1"/>
    </source>
</evidence>
<name>A0ABS3LRU8_9PROT</name>
<gene>
    <name evidence="1" type="ORF">J2D73_02270</name>
</gene>